<dbReference type="AlphaFoldDB" id="A0AAD2FV94"/>
<dbReference type="EMBL" id="CAKOGP040001847">
    <property type="protein sequence ID" value="CAJ1953971.1"/>
    <property type="molecule type" value="Genomic_DNA"/>
</dbReference>
<evidence type="ECO:0000259" key="2">
    <source>
        <dbReference type="Pfam" id="PF13475"/>
    </source>
</evidence>
<accession>A0AAD2FV94</accession>
<feature type="domain" description="DUF4116" evidence="2">
    <location>
        <begin position="131"/>
        <end position="162"/>
    </location>
</feature>
<feature type="coiled-coil region" evidence="1">
    <location>
        <begin position="27"/>
        <end position="54"/>
    </location>
</feature>
<comment type="caution">
    <text evidence="3">The sequence shown here is derived from an EMBL/GenBank/DDBJ whole genome shotgun (WGS) entry which is preliminary data.</text>
</comment>
<name>A0AAD2FV94_9STRA</name>
<dbReference type="Pfam" id="PF13475">
    <property type="entry name" value="DUF4116"/>
    <property type="match status" value="4"/>
</dbReference>
<gene>
    <name evidence="3" type="ORF">CYCCA115_LOCUS14569</name>
</gene>
<feature type="domain" description="DUF4116" evidence="2">
    <location>
        <begin position="444"/>
        <end position="491"/>
    </location>
</feature>
<protein>
    <recommendedName>
        <fullName evidence="2">DUF4116 domain-containing protein</fullName>
    </recommendedName>
</protein>
<keyword evidence="4" id="KW-1185">Reference proteome</keyword>
<organism evidence="3 4">
    <name type="scientific">Cylindrotheca closterium</name>
    <dbReference type="NCBI Taxonomy" id="2856"/>
    <lineage>
        <taxon>Eukaryota</taxon>
        <taxon>Sar</taxon>
        <taxon>Stramenopiles</taxon>
        <taxon>Ochrophyta</taxon>
        <taxon>Bacillariophyta</taxon>
        <taxon>Bacillariophyceae</taxon>
        <taxon>Bacillariophycidae</taxon>
        <taxon>Bacillariales</taxon>
        <taxon>Bacillariaceae</taxon>
        <taxon>Cylindrotheca</taxon>
    </lineage>
</organism>
<keyword evidence="1" id="KW-0175">Coiled coil</keyword>
<evidence type="ECO:0000313" key="4">
    <source>
        <dbReference type="Proteomes" id="UP001295423"/>
    </source>
</evidence>
<reference evidence="3" key="1">
    <citation type="submission" date="2023-08" db="EMBL/GenBank/DDBJ databases">
        <authorList>
            <person name="Audoor S."/>
            <person name="Bilcke G."/>
        </authorList>
    </citation>
    <scope>NUCLEOTIDE SEQUENCE</scope>
</reference>
<evidence type="ECO:0000256" key="1">
    <source>
        <dbReference type="SAM" id="Coils"/>
    </source>
</evidence>
<feature type="domain" description="DUF4116" evidence="2">
    <location>
        <begin position="549"/>
        <end position="595"/>
    </location>
</feature>
<proteinExistence type="predicted"/>
<sequence length="709" mass="80667">MMDDIPLSSSPSLGDEVKNNEIRCRRILACKQQIKHWQDKMRSLEKEQEKYIKLARLRLDAPSTWRLLSRRERREKDFILAALESPELPEALEDFENGTFPSHIRLDRDILIARVSRQDFAKSVNGDSDLFVPPKLRNDKALVLEIVKHCPNAIEFVSNELKDDGDILRAILNRSKLPAHFLQHFSETLRSDADVMLEVLSHPNNGLSSMAYCSSVLRNDKSFFLSAVAFGNHQADGQVLRFASQRLKDDPEVVLHCVRQSGMNLKHASYDLRRDQEIVSEASKQDPASFRYCLPGIVKQTLLEHSEFAKKVVQHLPLSGVKHCLELYECDEEVVLFALRNPCVEWCMIPDHFRKQLDFVAKAVHLSNGSIWEDLPMETKCNFPVALALVTSPSTSEDLAMAAFAICPELFSSHKAMMCFIANHGGGDLLPMVLDSFPLSIRSDKELMMKAIKKDVSIWEHCSDELKVDRDIALAALEGSPNVLFFIGESYQMDNPAFVVLTIETHARYLQFVYHDVCKELWSNREVARAWLNSGGDWLDEFPEEFAEDEELVLILVRKNWSDFNMISDALKGDKDFILKAVAVDARIIRDVDEKIAYDKDVALAAISKDPRSLQFYSGGEAFEFIVSFAKLIRERLLEYQVFQKEIVASMDKECHRSNQISVLSMLNQGPATLAMYKDVITSYIGVLHDEEEIAKYCAVSNHLASWGL</sequence>
<dbReference type="InterPro" id="IPR025197">
    <property type="entry name" value="DUF4116"/>
</dbReference>
<dbReference type="Proteomes" id="UP001295423">
    <property type="component" value="Unassembled WGS sequence"/>
</dbReference>
<feature type="domain" description="DUF4116" evidence="2">
    <location>
        <begin position="250"/>
        <end position="293"/>
    </location>
</feature>
<evidence type="ECO:0000313" key="3">
    <source>
        <dbReference type="EMBL" id="CAJ1953971.1"/>
    </source>
</evidence>